<keyword evidence="6 7" id="KW-0472">Membrane</keyword>
<sequence length="470" mass="52961">MATMWSRTERHKWMCLLFIGAVGLYASRAVMPIASVAIASELNWNRKEMGFMMGIFFWGYAVTQYLGGYLSDVFGGEIVIAISSVGWSILTVCFIWLPSINLGSNDIYGLFIITRFLLGIFQGFYYPSLASLMANRVQVSNRNITFAVITAGTHLGTILCGSLGSYLAENDGWRTPFFWIGISFFAWSYIVYLIVTRETKRPHKLHLILPRILTNSYFINKNVTISRELKSENCIKILDVEEKMTPSESTFVYIDSKSIDNDSVSSVPLRHLNWSLLFRHKPFWVMLLANFVHNNTFYIILNWCPSYFHDNYPDARSWVFNMVPWLIIFPSVLLAGSLADHWIKTGVSVTIVRKIITTVVLLGSSLFLIILSSLDNYYGSLICMAFALACLGFHCSGVLLNPQDMAPNHGGQLYGIMATVGTFPGFVGVYMVGYILEATNQWSVIFITTAFVSIVGWVGYVLYGSSEILF</sequence>
<dbReference type="InterPro" id="IPR044777">
    <property type="entry name" value="SLC17A9-like"/>
</dbReference>
<dbReference type="GO" id="GO:0015293">
    <property type="term" value="F:symporter activity"/>
    <property type="evidence" value="ECO:0007669"/>
    <property type="project" value="UniProtKB-KW"/>
</dbReference>
<dbReference type="CDD" id="cd17380">
    <property type="entry name" value="MFS_SLC17A9_like"/>
    <property type="match status" value="1"/>
</dbReference>
<feature type="transmembrane region" description="Helical" evidence="7">
    <location>
        <begin position="355"/>
        <end position="371"/>
    </location>
</feature>
<feature type="transmembrane region" description="Helical" evidence="7">
    <location>
        <begin position="377"/>
        <end position="401"/>
    </location>
</feature>
<dbReference type="STRING" id="6185.A0A094ZVM9"/>
<dbReference type="SUPFAM" id="SSF103473">
    <property type="entry name" value="MFS general substrate transporter"/>
    <property type="match status" value="1"/>
</dbReference>
<feature type="transmembrane region" description="Helical" evidence="7">
    <location>
        <begin position="442"/>
        <end position="463"/>
    </location>
</feature>
<dbReference type="InterPro" id="IPR050382">
    <property type="entry name" value="MFS_Na/Anion_cotransporter"/>
</dbReference>
<organism evidence="10">
    <name type="scientific">Schistosoma haematobium</name>
    <name type="common">Blood fluke</name>
    <dbReference type="NCBI Taxonomy" id="6185"/>
    <lineage>
        <taxon>Eukaryota</taxon>
        <taxon>Metazoa</taxon>
        <taxon>Spiralia</taxon>
        <taxon>Lophotrochozoa</taxon>
        <taxon>Platyhelminthes</taxon>
        <taxon>Trematoda</taxon>
        <taxon>Digenea</taxon>
        <taxon>Strigeidida</taxon>
        <taxon>Schistosomatoidea</taxon>
        <taxon>Schistosomatidae</taxon>
        <taxon>Schistosoma</taxon>
    </lineage>
</organism>
<dbReference type="PROSITE" id="PS50850">
    <property type="entry name" value="MFS"/>
    <property type="match status" value="1"/>
</dbReference>
<feature type="domain" description="Major facilitator superfamily (MFS) profile" evidence="8">
    <location>
        <begin position="13"/>
        <end position="468"/>
    </location>
</feature>
<dbReference type="GeneID" id="24592966"/>
<dbReference type="Pfam" id="PF07690">
    <property type="entry name" value="MFS_1"/>
    <property type="match status" value="1"/>
</dbReference>
<dbReference type="RefSeq" id="XP_051070522.1">
    <property type="nucleotide sequence ID" value="XM_051210524.1"/>
</dbReference>
<name>A0A094ZVM9_SCHHA</name>
<dbReference type="PANTHER" id="PTHR11662:SF279">
    <property type="entry name" value="VOLTAGE-GATED PURINE NUCLEOTIDE UNIPORTER SLC17A9"/>
    <property type="match status" value="1"/>
</dbReference>
<protein>
    <submittedName>
        <fullName evidence="10">Solute carrier family 17 member 9</fullName>
    </submittedName>
</protein>
<dbReference type="GO" id="GO:0015867">
    <property type="term" value="P:ATP transport"/>
    <property type="evidence" value="ECO:0007669"/>
    <property type="project" value="TreeGrafter"/>
</dbReference>
<gene>
    <name evidence="9" type="ORF">MS3_00002868</name>
    <name evidence="10" type="ORF">MS3_05517</name>
</gene>
<keyword evidence="5 7" id="KW-1133">Transmembrane helix</keyword>
<feature type="transmembrane region" description="Helical" evidence="7">
    <location>
        <begin position="109"/>
        <end position="132"/>
    </location>
</feature>
<dbReference type="InterPro" id="IPR011701">
    <property type="entry name" value="MFS"/>
</dbReference>
<dbReference type="PANTHER" id="PTHR11662">
    <property type="entry name" value="SOLUTE CARRIER FAMILY 17"/>
    <property type="match status" value="1"/>
</dbReference>
<evidence type="ECO:0000256" key="3">
    <source>
        <dbReference type="ARBA" id="ARBA00022692"/>
    </source>
</evidence>
<evidence type="ECO:0000256" key="7">
    <source>
        <dbReference type="SAM" id="Phobius"/>
    </source>
</evidence>
<dbReference type="GO" id="GO:0016020">
    <property type="term" value="C:membrane"/>
    <property type="evidence" value="ECO:0007669"/>
    <property type="project" value="UniProtKB-SubCell"/>
</dbReference>
<keyword evidence="11" id="KW-1185">Reference proteome</keyword>
<dbReference type="Gene3D" id="1.20.1250.20">
    <property type="entry name" value="MFS general substrate transporter like domains"/>
    <property type="match status" value="2"/>
</dbReference>
<evidence type="ECO:0000256" key="4">
    <source>
        <dbReference type="ARBA" id="ARBA00022847"/>
    </source>
</evidence>
<reference evidence="9" key="2">
    <citation type="journal article" date="2019" name="Gigascience">
        <title>High-quality Schistosoma haematobium genome achieved by single-molecule and long-range sequencing.</title>
        <authorList>
            <person name="Stroehlein A.J."/>
            <person name="Korhonen P.K."/>
            <person name="Chong T.M."/>
            <person name="Lim Y.L."/>
            <person name="Chan K.G."/>
            <person name="Webster B."/>
            <person name="Rollinson D."/>
            <person name="Brindley P.J."/>
            <person name="Gasser R.B."/>
            <person name="Young N.D."/>
        </authorList>
    </citation>
    <scope>NUCLEOTIDE SEQUENCE</scope>
</reference>
<proteinExistence type="predicted"/>
<comment type="subcellular location">
    <subcellularLocation>
        <location evidence="1">Membrane</location>
        <topology evidence="1">Multi-pass membrane protein</topology>
    </subcellularLocation>
</comment>
<keyword evidence="2" id="KW-0813">Transport</keyword>
<dbReference type="FunFam" id="1.20.1250.20:FF:000003">
    <property type="entry name" value="Solute carrier family 17 member 3"/>
    <property type="match status" value="1"/>
</dbReference>
<reference evidence="10" key="1">
    <citation type="journal article" date="2012" name="Nat. Genet.">
        <title>Whole-genome sequence of Schistosoma haematobium.</title>
        <authorList>
            <person name="Young N.D."/>
            <person name="Jex A.R."/>
            <person name="Li B."/>
            <person name="Liu S."/>
            <person name="Yang L."/>
            <person name="Xiong Z."/>
            <person name="Li Y."/>
            <person name="Cantacessi C."/>
            <person name="Hall R.S."/>
            <person name="Xu X."/>
            <person name="Chen F."/>
            <person name="Wu X."/>
            <person name="Zerlotini A."/>
            <person name="Oliveira G."/>
            <person name="Hofmann A."/>
            <person name="Zhang G."/>
            <person name="Fang X."/>
            <person name="Kang Y."/>
            <person name="Campbell B.E."/>
            <person name="Loukas A."/>
            <person name="Ranganathan S."/>
            <person name="Rollinson D."/>
            <person name="Rinaldi G."/>
            <person name="Brindley P.J."/>
            <person name="Yang H."/>
            <person name="Wang J."/>
            <person name="Wang J."/>
            <person name="Gasser R.B."/>
        </authorList>
    </citation>
    <scope>NUCLEOTIDE SEQUENCE [LARGE SCALE GENOMIC DNA]</scope>
</reference>
<dbReference type="AlphaFoldDB" id="A0A094ZVM9"/>
<accession>A0A094ZVM9</accession>
<evidence type="ECO:0000256" key="1">
    <source>
        <dbReference type="ARBA" id="ARBA00004141"/>
    </source>
</evidence>
<keyword evidence="4" id="KW-0769">Symport</keyword>
<keyword evidence="3 7" id="KW-0812">Transmembrane</keyword>
<evidence type="ECO:0000313" key="10">
    <source>
        <dbReference type="EMBL" id="KGB37189.1"/>
    </source>
</evidence>
<evidence type="ECO:0000256" key="2">
    <source>
        <dbReference type="ARBA" id="ARBA00022448"/>
    </source>
</evidence>
<feature type="transmembrane region" description="Helical" evidence="7">
    <location>
        <begin position="78"/>
        <end position="97"/>
    </location>
</feature>
<dbReference type="EMBL" id="KL250854">
    <property type="protein sequence ID" value="KGB37189.1"/>
    <property type="molecule type" value="Genomic_DNA"/>
</dbReference>
<evidence type="ECO:0000256" key="6">
    <source>
        <dbReference type="ARBA" id="ARBA00023136"/>
    </source>
</evidence>
<feature type="transmembrane region" description="Helical" evidence="7">
    <location>
        <begin position="49"/>
        <end position="66"/>
    </location>
</feature>
<reference evidence="9" key="3">
    <citation type="submission" date="2021-06" db="EMBL/GenBank/DDBJ databases">
        <title>Chromosome-level genome assembly for S. haematobium.</title>
        <authorList>
            <person name="Stroehlein A.J."/>
        </authorList>
    </citation>
    <scope>NUCLEOTIDE SEQUENCE</scope>
</reference>
<dbReference type="InterPro" id="IPR036259">
    <property type="entry name" value="MFS_trans_sf"/>
</dbReference>
<dbReference type="EMBL" id="AMPZ03000002">
    <property type="protein sequence ID" value="KAH9590022.1"/>
    <property type="molecule type" value="Genomic_DNA"/>
</dbReference>
<reference evidence="9" key="4">
    <citation type="journal article" date="2022" name="PLoS Pathog.">
        <title>Chromosome-level genome of Schistosoma haematobium underpins genome-wide explorations of molecular variation.</title>
        <authorList>
            <person name="Stroehlein A.J."/>
            <person name="Korhonen P.K."/>
            <person name="Lee V.V."/>
            <person name="Ralph S.A."/>
            <person name="Mentink-Kane M."/>
            <person name="You H."/>
            <person name="McManus D.P."/>
            <person name="Tchuente L.T."/>
            <person name="Stothard J.R."/>
            <person name="Kaur P."/>
            <person name="Dudchenko O."/>
            <person name="Aiden E.L."/>
            <person name="Yang B."/>
            <person name="Yang H."/>
            <person name="Emery A.M."/>
            <person name="Webster B.L."/>
            <person name="Brindley P.J."/>
            <person name="Rollinson D."/>
            <person name="Chang B.C.H."/>
            <person name="Gasser R.B."/>
            <person name="Young N.D."/>
        </authorList>
    </citation>
    <scope>NUCLEOTIDE SEQUENCE</scope>
</reference>
<feature type="transmembrane region" description="Helical" evidence="7">
    <location>
        <begin position="144"/>
        <end position="164"/>
    </location>
</feature>
<evidence type="ECO:0000313" key="11">
    <source>
        <dbReference type="Proteomes" id="UP000471633"/>
    </source>
</evidence>
<feature type="transmembrane region" description="Helical" evidence="7">
    <location>
        <begin position="176"/>
        <end position="195"/>
    </location>
</feature>
<evidence type="ECO:0000313" key="9">
    <source>
        <dbReference type="EMBL" id="KAH9590022.1"/>
    </source>
</evidence>
<dbReference type="Proteomes" id="UP000471633">
    <property type="component" value="Unassembled WGS sequence"/>
</dbReference>
<dbReference type="OrthoDB" id="2985014at2759"/>
<feature type="transmembrane region" description="Helical" evidence="7">
    <location>
        <begin position="323"/>
        <end position="343"/>
    </location>
</feature>
<dbReference type="CTD" id="24592966"/>
<dbReference type="InterPro" id="IPR020846">
    <property type="entry name" value="MFS_dom"/>
</dbReference>
<evidence type="ECO:0000259" key="8">
    <source>
        <dbReference type="PROSITE" id="PS50850"/>
    </source>
</evidence>
<feature type="transmembrane region" description="Helical" evidence="7">
    <location>
        <begin position="413"/>
        <end position="436"/>
    </location>
</feature>
<evidence type="ECO:0000256" key="5">
    <source>
        <dbReference type="ARBA" id="ARBA00022989"/>
    </source>
</evidence>